<dbReference type="Gene3D" id="2.60.120.590">
    <property type="entry name" value="Alpha-ketoglutarate-dependent dioxygenase AlkB-like"/>
    <property type="match status" value="1"/>
</dbReference>
<proteinExistence type="predicted"/>
<dbReference type="AlphaFoldDB" id="A0A8J2Y3P4"/>
<dbReference type="InterPro" id="IPR037151">
    <property type="entry name" value="AlkB-like_sf"/>
</dbReference>
<dbReference type="GO" id="GO:0070988">
    <property type="term" value="P:demethylation"/>
    <property type="evidence" value="ECO:0007669"/>
    <property type="project" value="InterPro"/>
</dbReference>
<dbReference type="GO" id="GO:0032451">
    <property type="term" value="F:demethylase activity"/>
    <property type="evidence" value="ECO:0007669"/>
    <property type="project" value="TreeGrafter"/>
</dbReference>
<protein>
    <recommendedName>
        <fullName evidence="1">Fe2OG dioxygenase domain-containing protein</fullName>
    </recommendedName>
</protein>
<evidence type="ECO:0000313" key="3">
    <source>
        <dbReference type="Proteomes" id="UP000613582"/>
    </source>
</evidence>
<dbReference type="SUPFAM" id="SSF51197">
    <property type="entry name" value="Clavaminate synthase-like"/>
    <property type="match status" value="1"/>
</dbReference>
<feature type="domain" description="Fe2OG dioxygenase" evidence="1">
    <location>
        <begin position="44"/>
        <end position="147"/>
    </location>
</feature>
<dbReference type="InterPro" id="IPR005123">
    <property type="entry name" value="Oxoglu/Fe-dep_dioxygenase_dom"/>
</dbReference>
<dbReference type="PANTHER" id="PTHR12463">
    <property type="entry name" value="OXYGENASE-RELATED"/>
    <property type="match status" value="1"/>
</dbReference>
<dbReference type="PROSITE" id="PS51471">
    <property type="entry name" value="FE2OG_OXY"/>
    <property type="match status" value="1"/>
</dbReference>
<comment type="caution">
    <text evidence="2">The sequence shown here is derived from an EMBL/GenBank/DDBJ whole genome shotgun (WGS) entry which is preliminary data.</text>
</comment>
<organism evidence="2 3">
    <name type="scientific">Aquisalinus flavus</name>
    <dbReference type="NCBI Taxonomy" id="1526572"/>
    <lineage>
        <taxon>Bacteria</taxon>
        <taxon>Pseudomonadati</taxon>
        <taxon>Pseudomonadota</taxon>
        <taxon>Alphaproteobacteria</taxon>
        <taxon>Parvularculales</taxon>
        <taxon>Parvularculaceae</taxon>
        <taxon>Aquisalinus</taxon>
    </lineage>
</organism>
<reference evidence="2" key="2">
    <citation type="submission" date="2020-09" db="EMBL/GenBank/DDBJ databases">
        <authorList>
            <person name="Sun Q."/>
            <person name="Zhou Y."/>
        </authorList>
    </citation>
    <scope>NUCLEOTIDE SEQUENCE</scope>
    <source>
        <strain evidence="2">CGMCC 1.12921</strain>
    </source>
</reference>
<evidence type="ECO:0000313" key="2">
    <source>
        <dbReference type="EMBL" id="GGD07807.1"/>
    </source>
</evidence>
<dbReference type="InterPro" id="IPR032857">
    <property type="entry name" value="ALKBH4"/>
</dbReference>
<dbReference type="EMBL" id="BMGH01000001">
    <property type="protein sequence ID" value="GGD07807.1"/>
    <property type="molecule type" value="Genomic_DNA"/>
</dbReference>
<sequence>MQHYGYVYDYRARQIRPDMYLGDLPGPFATLAERLVAERRFARLPDQVIVNDYLPGQGIAPHTDCIPCFGEIIASISLLSACEMEFLNTQSHNSRKSQLLEPRSLLTLSGPARFEWQHAIRPRRSDLVDGIRHQRSRRISLTFRTVIL</sequence>
<keyword evidence="3" id="KW-1185">Reference proteome</keyword>
<dbReference type="InterPro" id="IPR027450">
    <property type="entry name" value="AlkB-like"/>
</dbReference>
<reference evidence="2" key="1">
    <citation type="journal article" date="2014" name="Int. J. Syst. Evol. Microbiol.">
        <title>Complete genome sequence of Corynebacterium casei LMG S-19264T (=DSM 44701T), isolated from a smear-ripened cheese.</title>
        <authorList>
            <consortium name="US DOE Joint Genome Institute (JGI-PGF)"/>
            <person name="Walter F."/>
            <person name="Albersmeier A."/>
            <person name="Kalinowski J."/>
            <person name="Ruckert C."/>
        </authorList>
    </citation>
    <scope>NUCLEOTIDE SEQUENCE</scope>
    <source>
        <strain evidence="2">CGMCC 1.12921</strain>
    </source>
</reference>
<evidence type="ECO:0000259" key="1">
    <source>
        <dbReference type="PROSITE" id="PS51471"/>
    </source>
</evidence>
<dbReference type="Pfam" id="PF13532">
    <property type="entry name" value="2OG-FeII_Oxy_2"/>
    <property type="match status" value="1"/>
</dbReference>
<name>A0A8J2Y3P4_9PROT</name>
<dbReference type="Proteomes" id="UP000613582">
    <property type="component" value="Unassembled WGS sequence"/>
</dbReference>
<dbReference type="GO" id="GO:0016491">
    <property type="term" value="F:oxidoreductase activity"/>
    <property type="evidence" value="ECO:0007669"/>
    <property type="project" value="TreeGrafter"/>
</dbReference>
<dbReference type="PANTHER" id="PTHR12463:SF1">
    <property type="entry name" value="2-OXOGLUTARATE AND FE-DEPENDENT OXYGENASE FAMILY PROTEIN"/>
    <property type="match status" value="1"/>
</dbReference>
<gene>
    <name evidence="2" type="ORF">GCM10011342_15860</name>
</gene>
<accession>A0A8J2Y3P4</accession>